<feature type="domain" description="HTH marR-type" evidence="2">
    <location>
        <begin position="8"/>
        <end position="140"/>
    </location>
</feature>
<dbReference type="PROSITE" id="PS50995">
    <property type="entry name" value="HTH_MARR_2"/>
    <property type="match status" value="1"/>
</dbReference>
<gene>
    <name evidence="3" type="ORF">GCM10009613_39380</name>
</gene>
<dbReference type="Proteomes" id="UP001501414">
    <property type="component" value="Unassembled WGS sequence"/>
</dbReference>
<dbReference type="EMBL" id="BAAAJK010000021">
    <property type="protein sequence ID" value="GAA1393177.1"/>
    <property type="molecule type" value="Genomic_DNA"/>
</dbReference>
<dbReference type="SMART" id="SM00347">
    <property type="entry name" value="HTH_MARR"/>
    <property type="match status" value="1"/>
</dbReference>
<organism evidence="3 4">
    <name type="scientific">Pseudonocardia kongjuensis</name>
    <dbReference type="NCBI Taxonomy" id="102227"/>
    <lineage>
        <taxon>Bacteria</taxon>
        <taxon>Bacillati</taxon>
        <taxon>Actinomycetota</taxon>
        <taxon>Actinomycetes</taxon>
        <taxon>Pseudonocardiales</taxon>
        <taxon>Pseudonocardiaceae</taxon>
        <taxon>Pseudonocardia</taxon>
    </lineage>
</organism>
<name>A0ABP4IL00_9PSEU</name>
<keyword evidence="4" id="KW-1185">Reference proteome</keyword>
<accession>A0ABP4IL00</accession>
<evidence type="ECO:0000313" key="4">
    <source>
        <dbReference type="Proteomes" id="UP001501414"/>
    </source>
</evidence>
<feature type="region of interest" description="Disordered" evidence="1">
    <location>
        <begin position="142"/>
        <end position="161"/>
    </location>
</feature>
<reference evidence="4" key="1">
    <citation type="journal article" date="2019" name="Int. J. Syst. Evol. Microbiol.">
        <title>The Global Catalogue of Microorganisms (GCM) 10K type strain sequencing project: providing services to taxonomists for standard genome sequencing and annotation.</title>
        <authorList>
            <consortium name="The Broad Institute Genomics Platform"/>
            <consortium name="The Broad Institute Genome Sequencing Center for Infectious Disease"/>
            <person name="Wu L."/>
            <person name="Ma J."/>
        </authorList>
    </citation>
    <scope>NUCLEOTIDE SEQUENCE [LARGE SCALE GENOMIC DNA]</scope>
    <source>
        <strain evidence="4">JCM 11896</strain>
    </source>
</reference>
<proteinExistence type="predicted"/>
<dbReference type="InterPro" id="IPR000835">
    <property type="entry name" value="HTH_MarR-typ"/>
</dbReference>
<dbReference type="InterPro" id="IPR039422">
    <property type="entry name" value="MarR/SlyA-like"/>
</dbReference>
<dbReference type="PANTHER" id="PTHR33164:SF43">
    <property type="entry name" value="HTH-TYPE TRANSCRIPTIONAL REPRESSOR YETL"/>
    <property type="match status" value="1"/>
</dbReference>
<evidence type="ECO:0000256" key="1">
    <source>
        <dbReference type="SAM" id="MobiDB-lite"/>
    </source>
</evidence>
<dbReference type="SUPFAM" id="SSF46785">
    <property type="entry name" value="Winged helix' DNA-binding domain"/>
    <property type="match status" value="1"/>
</dbReference>
<evidence type="ECO:0000259" key="2">
    <source>
        <dbReference type="PROSITE" id="PS50995"/>
    </source>
</evidence>
<dbReference type="PANTHER" id="PTHR33164">
    <property type="entry name" value="TRANSCRIPTIONAL REGULATOR, MARR FAMILY"/>
    <property type="match status" value="1"/>
</dbReference>
<dbReference type="InterPro" id="IPR036388">
    <property type="entry name" value="WH-like_DNA-bd_sf"/>
</dbReference>
<dbReference type="InterPro" id="IPR036390">
    <property type="entry name" value="WH_DNA-bd_sf"/>
</dbReference>
<feature type="compositionally biased region" description="Basic and acidic residues" evidence="1">
    <location>
        <begin position="142"/>
        <end position="154"/>
    </location>
</feature>
<comment type="caution">
    <text evidence="3">The sequence shown here is derived from an EMBL/GenBank/DDBJ whole genome shotgun (WGS) entry which is preliminary data.</text>
</comment>
<dbReference type="Gene3D" id="1.10.10.10">
    <property type="entry name" value="Winged helix-like DNA-binding domain superfamily/Winged helix DNA-binding domain"/>
    <property type="match status" value="1"/>
</dbReference>
<sequence length="161" mass="17070">MADDGRLDGLASRLLGLTARHAERVVGAELAGAGAHRWHYAVLATLADHGPASQAGLGARTGIHASDLVGLIGELAGRGEVTRAPDPADRRRNVVELTDAGRERLHRLDAVLAGAQDELLAPLSPGRRAELVRLLRTLVEHHGHPEPADRDRISGRPSRTG</sequence>
<dbReference type="RefSeq" id="WP_344024588.1">
    <property type="nucleotide sequence ID" value="NZ_BAAAJK010000021.1"/>
</dbReference>
<protein>
    <submittedName>
        <fullName evidence="3">MarR family transcriptional regulator</fullName>
    </submittedName>
</protein>
<dbReference type="Pfam" id="PF12802">
    <property type="entry name" value="MarR_2"/>
    <property type="match status" value="1"/>
</dbReference>
<evidence type="ECO:0000313" key="3">
    <source>
        <dbReference type="EMBL" id="GAA1393177.1"/>
    </source>
</evidence>